<keyword evidence="4" id="KW-1185">Reference proteome</keyword>
<keyword evidence="1" id="KW-0472">Membrane</keyword>
<feature type="transmembrane region" description="Helical" evidence="1">
    <location>
        <begin position="72"/>
        <end position="93"/>
    </location>
</feature>
<feature type="transmembrane region" description="Helical" evidence="1">
    <location>
        <begin position="208"/>
        <end position="234"/>
    </location>
</feature>
<dbReference type="GO" id="GO:0004175">
    <property type="term" value="F:endopeptidase activity"/>
    <property type="evidence" value="ECO:0007669"/>
    <property type="project" value="UniProtKB-ARBA"/>
</dbReference>
<keyword evidence="1" id="KW-0812">Transmembrane</keyword>
<evidence type="ECO:0000313" key="3">
    <source>
        <dbReference type="EMBL" id="PKV78929.1"/>
    </source>
</evidence>
<dbReference type="GO" id="GO:0080120">
    <property type="term" value="P:CAAX-box protein maturation"/>
    <property type="evidence" value="ECO:0007669"/>
    <property type="project" value="UniProtKB-ARBA"/>
</dbReference>
<dbReference type="InterPro" id="IPR003675">
    <property type="entry name" value="Rce1/LyrA-like_dom"/>
</dbReference>
<dbReference type="Pfam" id="PF02517">
    <property type="entry name" value="Rce1-like"/>
    <property type="match status" value="1"/>
</dbReference>
<protein>
    <submittedName>
        <fullName evidence="3">CAAX prenyl protease-like protein</fullName>
    </submittedName>
</protein>
<feature type="transmembrane region" description="Helical" evidence="1">
    <location>
        <begin position="34"/>
        <end position="52"/>
    </location>
</feature>
<evidence type="ECO:0000313" key="4">
    <source>
        <dbReference type="Proteomes" id="UP000233766"/>
    </source>
</evidence>
<reference evidence="3 4" key="1">
    <citation type="submission" date="2017-12" db="EMBL/GenBank/DDBJ databases">
        <title>Sequencing the genomes of 1000 Actinobacteria strains.</title>
        <authorList>
            <person name="Klenk H.-P."/>
        </authorList>
    </citation>
    <scope>NUCLEOTIDE SEQUENCE [LARGE SCALE GENOMIC DNA]</scope>
    <source>
        <strain evidence="3 4">DSM 44489</strain>
    </source>
</reference>
<dbReference type="GO" id="GO:0006508">
    <property type="term" value="P:proteolysis"/>
    <property type="evidence" value="ECO:0007669"/>
    <property type="project" value="UniProtKB-KW"/>
</dbReference>
<feature type="domain" description="CAAX prenyl protease 2/Lysostaphin resistance protein A-like" evidence="2">
    <location>
        <begin position="142"/>
        <end position="239"/>
    </location>
</feature>
<dbReference type="EMBL" id="PJMW01000002">
    <property type="protein sequence ID" value="PKV78929.1"/>
    <property type="molecule type" value="Genomic_DNA"/>
</dbReference>
<evidence type="ECO:0000256" key="1">
    <source>
        <dbReference type="SAM" id="Phobius"/>
    </source>
</evidence>
<keyword evidence="1" id="KW-1133">Transmembrane helix</keyword>
<sequence>MLGLAGKSMESKMTETVPVSQERRGLRGFMDRGGFWRFLAFLVVYFAIYLGAGQVLGLLGGHYVEDELLSSVGSVFFQVTASLIVGCVVLAAFSAYLGWNREMFGRQPVYRSKWMWIAPVIVAAPIVVRVLEIDWGRHQVDVVALVFGTGLLVGFAEELTFRGFGVKMLRDAGHGEQAVAALTSVAFALSHSLNLLGGQSITVVGPTVLYTFAFGVLMYLTLRVTGFLLGAIVLHGLTDPTTMLATGDIDKVATDSPSGSLIPAAFTMVLIVSGYLLVLFVRGRATERS</sequence>
<name>A0A2N3VBD7_9NOCA</name>
<accession>A0A2N3VBD7</accession>
<keyword evidence="3" id="KW-0378">Hydrolase</keyword>
<comment type="caution">
    <text evidence="3">The sequence shown here is derived from an EMBL/GenBank/DDBJ whole genome shotgun (WGS) entry which is preliminary data.</text>
</comment>
<dbReference type="AlphaFoldDB" id="A0A2N3VBD7"/>
<evidence type="ECO:0000259" key="2">
    <source>
        <dbReference type="Pfam" id="PF02517"/>
    </source>
</evidence>
<feature type="transmembrane region" description="Helical" evidence="1">
    <location>
        <begin position="261"/>
        <end position="281"/>
    </location>
</feature>
<proteinExistence type="predicted"/>
<dbReference type="Proteomes" id="UP000233766">
    <property type="component" value="Unassembled WGS sequence"/>
</dbReference>
<organism evidence="3 4">
    <name type="scientific">Nocardia fluminea</name>
    <dbReference type="NCBI Taxonomy" id="134984"/>
    <lineage>
        <taxon>Bacteria</taxon>
        <taxon>Bacillati</taxon>
        <taxon>Actinomycetota</taxon>
        <taxon>Actinomycetes</taxon>
        <taxon>Mycobacteriales</taxon>
        <taxon>Nocardiaceae</taxon>
        <taxon>Nocardia</taxon>
    </lineage>
</organism>
<gene>
    <name evidence="3" type="ORF">ATK86_3314</name>
</gene>
<keyword evidence="3" id="KW-0645">Protease</keyword>
<feature type="transmembrane region" description="Helical" evidence="1">
    <location>
        <begin position="114"/>
        <end position="131"/>
    </location>
</feature>